<dbReference type="RefSeq" id="WP_188017762.1">
    <property type="nucleotide sequence ID" value="NZ_CP073809.1"/>
</dbReference>
<dbReference type="PROSITE" id="PS51206">
    <property type="entry name" value="SF3_HELICASE_1"/>
    <property type="match status" value="1"/>
</dbReference>
<dbReference type="PANTHER" id="PTHR35372">
    <property type="entry name" value="ATP BINDING PROTEIN-RELATED"/>
    <property type="match status" value="1"/>
</dbReference>
<dbReference type="EMBL" id="CP073809">
    <property type="protein sequence ID" value="UTH13842.1"/>
    <property type="molecule type" value="Genomic_DNA"/>
</dbReference>
<dbReference type="InterPro" id="IPR014015">
    <property type="entry name" value="Helicase_SF3_DNA-vir"/>
</dbReference>
<feature type="domain" description="SF3 helicase" evidence="4">
    <location>
        <begin position="237"/>
        <end position="390"/>
    </location>
</feature>
<dbReference type="SMART" id="SM00885">
    <property type="entry name" value="D5_N"/>
    <property type="match status" value="1"/>
</dbReference>
<dbReference type="Pfam" id="PF19263">
    <property type="entry name" value="DUF5906"/>
    <property type="match status" value="1"/>
</dbReference>
<keyword evidence="2" id="KW-0378">Hydrolase</keyword>
<dbReference type="InterPro" id="IPR051620">
    <property type="entry name" value="ORF904-like_C"/>
</dbReference>
<dbReference type="GO" id="GO:0005524">
    <property type="term" value="F:ATP binding"/>
    <property type="evidence" value="ECO:0007669"/>
    <property type="project" value="UniProtKB-KW"/>
</dbReference>
<dbReference type="InterPro" id="IPR027417">
    <property type="entry name" value="P-loop_NTPase"/>
</dbReference>
<reference evidence="5" key="1">
    <citation type="submission" date="2021-04" db="EMBL/GenBank/DDBJ databases">
        <title>Complete Genome Sequences of Macrococcus spp. from dog and cattle.</title>
        <authorList>
            <person name="Schwendener S."/>
            <person name="Perreten V."/>
        </authorList>
    </citation>
    <scope>NUCLEOTIDE SEQUENCE</scope>
    <source>
        <strain evidence="5">Epi0143-OL</strain>
    </source>
</reference>
<dbReference type="InterPro" id="IPR014818">
    <property type="entry name" value="Phage/plasmid_primase_P4_C"/>
</dbReference>
<evidence type="ECO:0000259" key="4">
    <source>
        <dbReference type="PROSITE" id="PS51206"/>
    </source>
</evidence>
<proteinExistence type="predicted"/>
<evidence type="ECO:0000256" key="1">
    <source>
        <dbReference type="ARBA" id="ARBA00022741"/>
    </source>
</evidence>
<dbReference type="KEGG" id="mequ:KFV11_00235"/>
<evidence type="ECO:0000313" key="5">
    <source>
        <dbReference type="EMBL" id="UTH13842.1"/>
    </source>
</evidence>
<dbReference type="SUPFAM" id="SSF52540">
    <property type="entry name" value="P-loop containing nucleoside triphosphate hydrolases"/>
    <property type="match status" value="1"/>
</dbReference>
<gene>
    <name evidence="5" type="ORF">KFV11_00235</name>
</gene>
<evidence type="ECO:0000256" key="3">
    <source>
        <dbReference type="ARBA" id="ARBA00022840"/>
    </source>
</evidence>
<organism evidence="5 6">
    <name type="scientific">Macrococcus equipercicus</name>
    <dbReference type="NCBI Taxonomy" id="69967"/>
    <lineage>
        <taxon>Bacteria</taxon>
        <taxon>Bacillati</taxon>
        <taxon>Bacillota</taxon>
        <taxon>Bacilli</taxon>
        <taxon>Bacillales</taxon>
        <taxon>Staphylococcaceae</taxon>
        <taxon>Macrococcus</taxon>
    </lineage>
</organism>
<dbReference type="Pfam" id="PF08706">
    <property type="entry name" value="D5_N"/>
    <property type="match status" value="1"/>
</dbReference>
<evidence type="ECO:0000313" key="6">
    <source>
        <dbReference type="Proteomes" id="UP001057381"/>
    </source>
</evidence>
<dbReference type="Gene3D" id="3.40.50.300">
    <property type="entry name" value="P-loop containing nucleotide triphosphate hydrolases"/>
    <property type="match status" value="1"/>
</dbReference>
<name>A0A9Q9F1F0_9STAP</name>
<accession>A0A9Q9F1F0</accession>
<dbReference type="InterPro" id="IPR045455">
    <property type="entry name" value="NrS-1_pol-like_helicase"/>
</dbReference>
<dbReference type="Proteomes" id="UP001057381">
    <property type="component" value="Chromosome"/>
</dbReference>
<dbReference type="GO" id="GO:0016787">
    <property type="term" value="F:hydrolase activity"/>
    <property type="evidence" value="ECO:0007669"/>
    <property type="project" value="UniProtKB-KW"/>
</dbReference>
<dbReference type="PANTHER" id="PTHR35372:SF2">
    <property type="entry name" value="SF3 HELICASE DOMAIN-CONTAINING PROTEIN"/>
    <property type="match status" value="1"/>
</dbReference>
<keyword evidence="3" id="KW-0067">ATP-binding</keyword>
<sequence>MINIFNEENFALIMPYINQEKAYEMIKAETDLVSALSKLNVDDADRAFKNNLYQPRSFQAFMKGRNILPDVGQYLNNEIIHVLTNKLTFTTPKSQQIKIDSAKAAKFIRKLFKLSYIPETKSVMMYNYALGFWNTDTLVLERFIYEMVQSTLGIKWSSNLQDLILKEVDKKLPIVSQADLNTKGFPFKNATLDYKTNEITSHSPSFFSTISSEVMYDPDASCPIFMNALDKWFTDANTKLFVQEWFGYCLSGSFKSNAFLLVYSSGGEGKSTFFDILSKLVTPINCSAASLSNLNSEFGLEPIVGKKVNISTESGSSAFNTSKLKAITAGEKITVNRKNRSEVDMILTAKLIFLLNELPQLTDRSVGFSRRLLILPFLNTIPIEKRDKNLPQKLNDELSGILNWALEGLKRLHKNQYKFTISAEMKKMHNAYLGKKDIMTYFVECRLDVDESMTHRIRAKDMINTFKIWGLSKNINITQLSSPKVFWREFDRVLSSKNMHYSKDKSGGTGVIKGLKYK</sequence>
<keyword evidence="1" id="KW-0547">Nucleotide-binding</keyword>
<dbReference type="AlphaFoldDB" id="A0A9Q9F1F0"/>
<evidence type="ECO:0000256" key="2">
    <source>
        <dbReference type="ARBA" id="ARBA00022801"/>
    </source>
</evidence>
<protein>
    <recommendedName>
        <fullName evidence="4">SF3 helicase domain-containing protein</fullName>
    </recommendedName>
</protein>
<dbReference type="InterPro" id="IPR006500">
    <property type="entry name" value="Helicase_put_C_phage/plasmid"/>
</dbReference>
<dbReference type="NCBIfam" id="TIGR01613">
    <property type="entry name" value="primase_Cterm"/>
    <property type="match status" value="1"/>
</dbReference>